<gene>
    <name evidence="1" type="ORF">O6H91_14G037600</name>
</gene>
<reference evidence="2" key="1">
    <citation type="journal article" date="2024" name="Proc. Natl. Acad. Sci. U.S.A.">
        <title>Extraordinary preservation of gene collinearity over three hundred million years revealed in homosporous lycophytes.</title>
        <authorList>
            <person name="Li C."/>
            <person name="Wickell D."/>
            <person name="Kuo L.Y."/>
            <person name="Chen X."/>
            <person name="Nie B."/>
            <person name="Liao X."/>
            <person name="Peng D."/>
            <person name="Ji J."/>
            <person name="Jenkins J."/>
            <person name="Williams M."/>
            <person name="Shu S."/>
            <person name="Plott C."/>
            <person name="Barry K."/>
            <person name="Rajasekar S."/>
            <person name="Grimwood J."/>
            <person name="Han X."/>
            <person name="Sun S."/>
            <person name="Hou Z."/>
            <person name="He W."/>
            <person name="Dai G."/>
            <person name="Sun C."/>
            <person name="Schmutz J."/>
            <person name="Leebens-Mack J.H."/>
            <person name="Li F.W."/>
            <person name="Wang L."/>
        </authorList>
    </citation>
    <scope>NUCLEOTIDE SEQUENCE [LARGE SCALE GENOMIC DNA]</scope>
    <source>
        <strain evidence="2">cv. PW_Plant_1</strain>
    </source>
</reference>
<proteinExistence type="predicted"/>
<evidence type="ECO:0000313" key="1">
    <source>
        <dbReference type="EMBL" id="KAJ7531230.1"/>
    </source>
</evidence>
<dbReference type="Proteomes" id="UP001162992">
    <property type="component" value="Chromosome 14"/>
</dbReference>
<dbReference type="EMBL" id="CM055105">
    <property type="protein sequence ID" value="KAJ7531230.1"/>
    <property type="molecule type" value="Genomic_DNA"/>
</dbReference>
<protein>
    <submittedName>
        <fullName evidence="1">Uncharacterized protein</fullName>
    </submittedName>
</protein>
<name>A0ACC2BNF8_DIPCM</name>
<sequence>MKAEIYEELRELLGRPGVGALNAASSKFPKLPVDTLVSIQSQECLRRLRLQHHKLCSPDRVQQYIARYTSGEEILSISHDFDIPPCLLARLLLEHMVGMGKQNVSACLKDPTVLPDAPILVHLPASSTQDVLAPISIPKSRLYKDIQQCVEKDTLSSPAVELIRRVTGMEFELMLREKLQDMGIAFKSENALREAGFSKTPDVKLEVPIGVQGRVVNWIDSKASFGDHFNHKVQGKEQFQSFLCGITLAPRCAAAFHFLVYLQRIGFTFVSITLLTAICTPEESWLLKQLCEQIWVWHGHLLVRVH</sequence>
<accession>A0ACC2BNF8</accession>
<comment type="caution">
    <text evidence="1">The sequence shown here is derived from an EMBL/GenBank/DDBJ whole genome shotgun (WGS) entry which is preliminary data.</text>
</comment>
<organism evidence="1 2">
    <name type="scientific">Diphasiastrum complanatum</name>
    <name type="common">Issler's clubmoss</name>
    <name type="synonym">Lycopodium complanatum</name>
    <dbReference type="NCBI Taxonomy" id="34168"/>
    <lineage>
        <taxon>Eukaryota</taxon>
        <taxon>Viridiplantae</taxon>
        <taxon>Streptophyta</taxon>
        <taxon>Embryophyta</taxon>
        <taxon>Tracheophyta</taxon>
        <taxon>Lycopodiopsida</taxon>
        <taxon>Lycopodiales</taxon>
        <taxon>Lycopodiaceae</taxon>
        <taxon>Lycopodioideae</taxon>
        <taxon>Diphasiastrum</taxon>
    </lineage>
</organism>
<evidence type="ECO:0000313" key="2">
    <source>
        <dbReference type="Proteomes" id="UP001162992"/>
    </source>
</evidence>
<keyword evidence="2" id="KW-1185">Reference proteome</keyword>